<proteinExistence type="predicted"/>
<dbReference type="AlphaFoldDB" id="A0A6A6KJZ9"/>
<dbReference type="Proteomes" id="UP000467840">
    <property type="component" value="Chromosome 8"/>
</dbReference>
<dbReference type="EMBL" id="JAAGAX010000016">
    <property type="protein sequence ID" value="KAF2289281.1"/>
    <property type="molecule type" value="Genomic_DNA"/>
</dbReference>
<evidence type="ECO:0000313" key="2">
    <source>
        <dbReference type="Proteomes" id="UP000467840"/>
    </source>
</evidence>
<name>A0A6A6KJZ9_HEVBR</name>
<gene>
    <name evidence="1" type="ORF">GH714_033933</name>
</gene>
<reference evidence="1 2" key="1">
    <citation type="journal article" date="2020" name="Mol. Plant">
        <title>The Chromosome-Based Rubber Tree Genome Provides New Insights into Spurge Genome Evolution and Rubber Biosynthesis.</title>
        <authorList>
            <person name="Liu J."/>
            <person name="Shi C."/>
            <person name="Shi C.C."/>
            <person name="Li W."/>
            <person name="Zhang Q.J."/>
            <person name="Zhang Y."/>
            <person name="Li K."/>
            <person name="Lu H.F."/>
            <person name="Shi C."/>
            <person name="Zhu S.T."/>
            <person name="Xiao Z.Y."/>
            <person name="Nan H."/>
            <person name="Yue Y."/>
            <person name="Zhu X.G."/>
            <person name="Wu Y."/>
            <person name="Hong X.N."/>
            <person name="Fan G.Y."/>
            <person name="Tong Y."/>
            <person name="Zhang D."/>
            <person name="Mao C.L."/>
            <person name="Liu Y.L."/>
            <person name="Hao S.J."/>
            <person name="Liu W.Q."/>
            <person name="Lv M.Q."/>
            <person name="Zhang H.B."/>
            <person name="Liu Y."/>
            <person name="Hu-Tang G.R."/>
            <person name="Wang J.P."/>
            <person name="Wang J.H."/>
            <person name="Sun Y.H."/>
            <person name="Ni S.B."/>
            <person name="Chen W.B."/>
            <person name="Zhang X.C."/>
            <person name="Jiao Y.N."/>
            <person name="Eichler E.E."/>
            <person name="Li G.H."/>
            <person name="Liu X."/>
            <person name="Gao L.Z."/>
        </authorList>
    </citation>
    <scope>NUCLEOTIDE SEQUENCE [LARGE SCALE GENOMIC DNA]</scope>
    <source>
        <strain evidence="2">cv. GT1</strain>
        <tissue evidence="1">Leaf</tissue>
    </source>
</reference>
<protein>
    <submittedName>
        <fullName evidence="1">Uncharacterized protein</fullName>
    </submittedName>
</protein>
<evidence type="ECO:0000313" key="1">
    <source>
        <dbReference type="EMBL" id="KAF2289281.1"/>
    </source>
</evidence>
<accession>A0A6A6KJZ9</accession>
<sequence>MTTQISSASAASIIAMKLKYSSIKNTTTINDMKARDWTPMDDDIEVYLRKFLDKYPTPRKEVDAFIHKILHAPSARKRLPVFSDFCSRQARDWTPMDDDIKGYIWSNRDGLRVLCSGVVAGMRLLEDVVLQDIF</sequence>
<keyword evidence="2" id="KW-1185">Reference proteome</keyword>
<comment type="caution">
    <text evidence="1">The sequence shown here is derived from an EMBL/GenBank/DDBJ whole genome shotgun (WGS) entry which is preliminary data.</text>
</comment>
<organism evidence="1 2">
    <name type="scientific">Hevea brasiliensis</name>
    <name type="common">Para rubber tree</name>
    <name type="synonym">Siphonia brasiliensis</name>
    <dbReference type="NCBI Taxonomy" id="3981"/>
    <lineage>
        <taxon>Eukaryota</taxon>
        <taxon>Viridiplantae</taxon>
        <taxon>Streptophyta</taxon>
        <taxon>Embryophyta</taxon>
        <taxon>Tracheophyta</taxon>
        <taxon>Spermatophyta</taxon>
        <taxon>Magnoliopsida</taxon>
        <taxon>eudicotyledons</taxon>
        <taxon>Gunneridae</taxon>
        <taxon>Pentapetalae</taxon>
        <taxon>rosids</taxon>
        <taxon>fabids</taxon>
        <taxon>Malpighiales</taxon>
        <taxon>Euphorbiaceae</taxon>
        <taxon>Crotonoideae</taxon>
        <taxon>Micrandreae</taxon>
        <taxon>Hevea</taxon>
    </lineage>
</organism>